<dbReference type="Proteomes" id="UP000664277">
    <property type="component" value="Unassembled WGS sequence"/>
</dbReference>
<dbReference type="EMBL" id="JAFLCK010000025">
    <property type="protein sequence ID" value="MBN8661803.1"/>
    <property type="molecule type" value="Genomic_DNA"/>
</dbReference>
<organism evidence="2 3">
    <name type="scientific">Candidatus Obscuribacter phosphatis</name>
    <dbReference type="NCBI Taxonomy" id="1906157"/>
    <lineage>
        <taxon>Bacteria</taxon>
        <taxon>Bacillati</taxon>
        <taxon>Candidatus Melainabacteria</taxon>
        <taxon>Candidatus Obscuribacterales</taxon>
        <taxon>Candidatus Obscuribacteraceae</taxon>
        <taxon>Candidatus Obscuribacter</taxon>
    </lineage>
</organism>
<feature type="compositionally biased region" description="Basic and acidic residues" evidence="1">
    <location>
        <begin position="42"/>
        <end position="56"/>
    </location>
</feature>
<proteinExistence type="predicted"/>
<comment type="caution">
    <text evidence="2">The sequence shown here is derived from an EMBL/GenBank/DDBJ whole genome shotgun (WGS) entry which is preliminary data.</text>
</comment>
<accession>A0A8J7PJX9</accession>
<name>A0A8J7PJX9_9BACT</name>
<evidence type="ECO:0000313" key="2">
    <source>
        <dbReference type="EMBL" id="MBN8661803.1"/>
    </source>
</evidence>
<dbReference type="AlphaFoldDB" id="A0A8J7PJX9"/>
<evidence type="ECO:0000313" key="3">
    <source>
        <dbReference type="Proteomes" id="UP000664277"/>
    </source>
</evidence>
<gene>
    <name evidence="2" type="ORF">J0M35_15660</name>
</gene>
<sequence length="556" mass="62124">MPLESERDLAREKLDNRFAAIEARNQLRESVLRPELNAESSSDSKSDLKADSKPDLFRPLQASERTLESVDIRKGDGALVTLKEGCVSKVVRGGNSLEIDYEREDGTIKRSQDGQPIVSKIRTSINGVENELDLTASQRQVRVGQKEAALGNVAIINGDRTVVLTTEFNKVEKHGDRIVAIERPSGAVQQYFYDQGNKLNKVIETYRTSSGQLVTQMSERVGDSEKFVVRSDNGAMPAWRSAMRVRDDGELAFKELNERFFTPAKLRDQSESNLGDIFAFQSTREDFIKNAARFGVFKGSEAETLSWMNRFESRALSYGRRGWMGANQSDVAATYDNLSKILTAAPVGRARVVGTQERRLLVESALKELADPARFINQGSIGTCSLNAVESNLARRKPQELTRWLKEASTMGYVTSAGTNRAGEKVKVPLTEAQLNYEPSWNRSYSNQIFQFAAIAALGYRSRGYDYRGTTNQQLNYVSRLACGTNMGILDNWMGYGARKADIIGALKTRGSVAYIVPGHCMAIDDYDPVKDRFYVNNWWGGSRDGWYSPRNLGLR</sequence>
<protein>
    <submittedName>
        <fullName evidence="2">Uncharacterized protein</fullName>
    </submittedName>
</protein>
<reference evidence="2" key="1">
    <citation type="submission" date="2021-02" db="EMBL/GenBank/DDBJ databases">
        <title>Genome-Resolved Metagenomics of a Microbial Community Performing Photosynthetic Biological Nutrient Removal.</title>
        <authorList>
            <person name="Mcdaniel E.A."/>
        </authorList>
    </citation>
    <scope>NUCLEOTIDE SEQUENCE</scope>
    <source>
        <strain evidence="2">UWPOB_OBS1</strain>
    </source>
</reference>
<evidence type="ECO:0000256" key="1">
    <source>
        <dbReference type="SAM" id="MobiDB-lite"/>
    </source>
</evidence>
<feature type="region of interest" description="Disordered" evidence="1">
    <location>
        <begin position="30"/>
        <end position="60"/>
    </location>
</feature>